<reference evidence="1" key="1">
    <citation type="submission" date="2014-11" db="EMBL/GenBank/DDBJ databases">
        <authorList>
            <person name="Amaro Gonzalez C."/>
        </authorList>
    </citation>
    <scope>NUCLEOTIDE SEQUENCE</scope>
</reference>
<sequence length="53" mass="5978">MVAHCVNYNRSQLPISIERGPTVRLTLHRWKCPQIRIVSATVLTIDTCNCGVL</sequence>
<reference evidence="1" key="2">
    <citation type="journal article" date="2015" name="Fish Shellfish Immunol.">
        <title>Early steps in the European eel (Anguilla anguilla)-Vibrio vulnificus interaction in the gills: Role of the RtxA13 toxin.</title>
        <authorList>
            <person name="Callol A."/>
            <person name="Pajuelo D."/>
            <person name="Ebbesson L."/>
            <person name="Teles M."/>
            <person name="MacKenzie S."/>
            <person name="Amaro C."/>
        </authorList>
    </citation>
    <scope>NUCLEOTIDE SEQUENCE</scope>
</reference>
<proteinExistence type="predicted"/>
<evidence type="ECO:0000313" key="1">
    <source>
        <dbReference type="EMBL" id="JAH31635.1"/>
    </source>
</evidence>
<dbReference type="EMBL" id="GBXM01076942">
    <property type="protein sequence ID" value="JAH31635.1"/>
    <property type="molecule type" value="Transcribed_RNA"/>
</dbReference>
<organism evidence="1">
    <name type="scientific">Anguilla anguilla</name>
    <name type="common">European freshwater eel</name>
    <name type="synonym">Muraena anguilla</name>
    <dbReference type="NCBI Taxonomy" id="7936"/>
    <lineage>
        <taxon>Eukaryota</taxon>
        <taxon>Metazoa</taxon>
        <taxon>Chordata</taxon>
        <taxon>Craniata</taxon>
        <taxon>Vertebrata</taxon>
        <taxon>Euteleostomi</taxon>
        <taxon>Actinopterygii</taxon>
        <taxon>Neopterygii</taxon>
        <taxon>Teleostei</taxon>
        <taxon>Anguilliformes</taxon>
        <taxon>Anguillidae</taxon>
        <taxon>Anguilla</taxon>
    </lineage>
</organism>
<protein>
    <submittedName>
        <fullName evidence="1">Uncharacterized protein</fullName>
    </submittedName>
</protein>
<dbReference type="AlphaFoldDB" id="A0A0E9RT64"/>
<accession>A0A0E9RT64</accession>
<name>A0A0E9RT64_ANGAN</name>